<dbReference type="AlphaFoldDB" id="A0A7J5Z416"/>
<evidence type="ECO:0000313" key="2">
    <source>
        <dbReference type="EMBL" id="KAF3856585.1"/>
    </source>
</evidence>
<name>A0A7J5Z416_DISMA</name>
<evidence type="ECO:0000256" key="1">
    <source>
        <dbReference type="SAM" id="MobiDB-lite"/>
    </source>
</evidence>
<sequence length="214" mass="22422">MSSSVEALVDPGLVGRLVAARARAAWRALCKDGSELPPSSNVSGAALALCRTRPAAPPPSPPSSELAASHPPARFSGPDKTPSPAKDVGDIISLGCVLSMPPLLLLQVCNDLKQTQRGDRDQLGQHLLLHPPAVAHHQLENHQRVGGSGGTAWLFELVPDSLTVPLQGLEGVAQVVFAIALLDEQLFTLALKGGEEGESDSDLVTVCLCLKVTW</sequence>
<keyword evidence="3" id="KW-1185">Reference proteome</keyword>
<gene>
    <name evidence="2" type="ORF">F7725_017308</name>
</gene>
<organism evidence="2 3">
    <name type="scientific">Dissostichus mawsoni</name>
    <name type="common">Antarctic cod</name>
    <dbReference type="NCBI Taxonomy" id="36200"/>
    <lineage>
        <taxon>Eukaryota</taxon>
        <taxon>Metazoa</taxon>
        <taxon>Chordata</taxon>
        <taxon>Craniata</taxon>
        <taxon>Vertebrata</taxon>
        <taxon>Euteleostomi</taxon>
        <taxon>Actinopterygii</taxon>
        <taxon>Neopterygii</taxon>
        <taxon>Teleostei</taxon>
        <taxon>Neoteleostei</taxon>
        <taxon>Acanthomorphata</taxon>
        <taxon>Eupercaria</taxon>
        <taxon>Perciformes</taxon>
        <taxon>Notothenioidei</taxon>
        <taxon>Nototheniidae</taxon>
        <taxon>Dissostichus</taxon>
    </lineage>
</organism>
<reference evidence="2 3" key="1">
    <citation type="submission" date="2020-03" db="EMBL/GenBank/DDBJ databases">
        <title>Dissostichus mawsoni Genome sequencing and assembly.</title>
        <authorList>
            <person name="Park H."/>
        </authorList>
    </citation>
    <scope>NUCLEOTIDE SEQUENCE [LARGE SCALE GENOMIC DNA]</scope>
    <source>
        <strain evidence="2">DM0001</strain>
        <tissue evidence="2">Muscle</tissue>
    </source>
</reference>
<feature type="compositionally biased region" description="Low complexity" evidence="1">
    <location>
        <begin position="63"/>
        <end position="73"/>
    </location>
</feature>
<protein>
    <submittedName>
        <fullName evidence="2">Uncharacterized protein</fullName>
    </submittedName>
</protein>
<evidence type="ECO:0000313" key="3">
    <source>
        <dbReference type="Proteomes" id="UP000518266"/>
    </source>
</evidence>
<feature type="region of interest" description="Disordered" evidence="1">
    <location>
        <begin position="53"/>
        <end position="84"/>
    </location>
</feature>
<proteinExistence type="predicted"/>
<dbReference type="EMBL" id="JAAKFY010000006">
    <property type="protein sequence ID" value="KAF3856585.1"/>
    <property type="molecule type" value="Genomic_DNA"/>
</dbReference>
<comment type="caution">
    <text evidence="2">The sequence shown here is derived from an EMBL/GenBank/DDBJ whole genome shotgun (WGS) entry which is preliminary data.</text>
</comment>
<dbReference type="Proteomes" id="UP000518266">
    <property type="component" value="Unassembled WGS sequence"/>
</dbReference>
<accession>A0A7J5Z416</accession>